<proteinExistence type="predicted"/>
<dbReference type="RefSeq" id="WP_035923547.1">
    <property type="nucleotide sequence ID" value="NZ_JSUH01000001.1"/>
</dbReference>
<dbReference type="Pfam" id="PF00356">
    <property type="entry name" value="LacI"/>
    <property type="match status" value="1"/>
</dbReference>
<dbReference type="PROSITE" id="PS50932">
    <property type="entry name" value="HTH_LACI_2"/>
    <property type="match status" value="1"/>
</dbReference>
<dbReference type="PRINTS" id="PR00036">
    <property type="entry name" value="HTHLACI"/>
</dbReference>
<dbReference type="Gene3D" id="1.10.260.40">
    <property type="entry name" value="lambda repressor-like DNA-binding domains"/>
    <property type="match status" value="1"/>
</dbReference>
<dbReference type="InterPro" id="IPR000843">
    <property type="entry name" value="HTH_LacI"/>
</dbReference>
<accession>A0A0A6VVZ9</accession>
<reference evidence="5 6" key="1">
    <citation type="journal article" date="2003" name="Int. J. Syst. Evol. Microbiol.">
        <title>Kocuria polaris sp. nov., an orange-pigmented psychrophilic bacterium isolated from an Antarctic cyanobacterial mat sample.</title>
        <authorList>
            <person name="Reddy G.S."/>
            <person name="Prakash J.S."/>
            <person name="Prabahar V."/>
            <person name="Matsumoto G.I."/>
            <person name="Stackebrandt E."/>
            <person name="Shivaji S."/>
        </authorList>
    </citation>
    <scope>NUCLEOTIDE SEQUENCE [LARGE SCALE GENOMIC DNA]</scope>
    <source>
        <strain evidence="5 6">CMS 76or</strain>
    </source>
</reference>
<keyword evidence="2" id="KW-0238">DNA-binding</keyword>
<dbReference type="GO" id="GO:0003700">
    <property type="term" value="F:DNA-binding transcription factor activity"/>
    <property type="evidence" value="ECO:0007669"/>
    <property type="project" value="TreeGrafter"/>
</dbReference>
<dbReference type="SUPFAM" id="SSF53822">
    <property type="entry name" value="Periplasmic binding protein-like I"/>
    <property type="match status" value="1"/>
</dbReference>
<evidence type="ECO:0000256" key="3">
    <source>
        <dbReference type="ARBA" id="ARBA00023163"/>
    </source>
</evidence>
<evidence type="ECO:0000313" key="6">
    <source>
        <dbReference type="Proteomes" id="UP000030466"/>
    </source>
</evidence>
<gene>
    <name evidence="5" type="ORF">GY22_01520</name>
</gene>
<dbReference type="InterPro" id="IPR028082">
    <property type="entry name" value="Peripla_BP_I"/>
</dbReference>
<dbReference type="PANTHER" id="PTHR30146">
    <property type="entry name" value="LACI-RELATED TRANSCRIPTIONAL REPRESSOR"/>
    <property type="match status" value="1"/>
</dbReference>
<dbReference type="CDD" id="cd01392">
    <property type="entry name" value="HTH_LacI"/>
    <property type="match status" value="1"/>
</dbReference>
<keyword evidence="1" id="KW-0805">Transcription regulation</keyword>
<dbReference type="SMART" id="SM00354">
    <property type="entry name" value="HTH_LACI"/>
    <property type="match status" value="1"/>
</dbReference>
<protein>
    <submittedName>
        <fullName evidence="5">LacI family transcriptional regulator</fullName>
    </submittedName>
</protein>
<evidence type="ECO:0000259" key="4">
    <source>
        <dbReference type="PROSITE" id="PS50932"/>
    </source>
</evidence>
<dbReference type="PANTHER" id="PTHR30146:SF109">
    <property type="entry name" value="HTH-TYPE TRANSCRIPTIONAL REGULATOR GALS"/>
    <property type="match status" value="1"/>
</dbReference>
<name>A0A0A6VVZ9_KOCRO</name>
<keyword evidence="6" id="KW-1185">Reference proteome</keyword>
<dbReference type="InterPro" id="IPR010982">
    <property type="entry name" value="Lambda_DNA-bd_dom_sf"/>
</dbReference>
<sequence>MTVEGGANSARPPRAPNIRDVARAAGVSHQTVSRVINGHPALRDSTRQRVLQAMEELRFRPNRAARALVTSESRTIGALVSSGAEYGPSASLRAVEAAADEAGYVVDTAHIDHADRASIESALDRMVGHAVEGLVILAPQSRTLEVIEQLSIRIPFVTVHSLHSEDHRMSVDQLAGARLATRHLLELGHHRVVHVPGPEGWVETDARRQGYREEMTAWGFEPVVVPAGAWTADSGYRAGFGLRGRRGFSAVFCGNDHIALGLVHAFAEAGLDVPGDVSVVGFDDVPEAAHFLPPLTTVRQDFPELGRRCMAVLLAELRGEQPVRPGDVEPVLVVRESTAAPVSDQG</sequence>
<dbReference type="GO" id="GO:0000976">
    <property type="term" value="F:transcription cis-regulatory region binding"/>
    <property type="evidence" value="ECO:0007669"/>
    <property type="project" value="TreeGrafter"/>
</dbReference>
<dbReference type="Proteomes" id="UP000030466">
    <property type="component" value="Unassembled WGS sequence"/>
</dbReference>
<evidence type="ECO:0000313" key="5">
    <source>
        <dbReference type="EMBL" id="KHD99035.1"/>
    </source>
</evidence>
<dbReference type="OrthoDB" id="9785139at2"/>
<dbReference type="PROSITE" id="PS00356">
    <property type="entry name" value="HTH_LACI_1"/>
    <property type="match status" value="1"/>
</dbReference>
<dbReference type="InterPro" id="IPR046335">
    <property type="entry name" value="LacI/GalR-like_sensor"/>
</dbReference>
<feature type="domain" description="HTH lacI-type" evidence="4">
    <location>
        <begin position="16"/>
        <end position="70"/>
    </location>
</feature>
<organism evidence="5 6">
    <name type="scientific">Kocuria rosea subsp. polaris</name>
    <dbReference type="NCBI Taxonomy" id="136273"/>
    <lineage>
        <taxon>Bacteria</taxon>
        <taxon>Bacillati</taxon>
        <taxon>Actinomycetota</taxon>
        <taxon>Actinomycetes</taxon>
        <taxon>Micrococcales</taxon>
        <taxon>Micrococcaceae</taxon>
        <taxon>Kocuria</taxon>
    </lineage>
</organism>
<dbReference type="AlphaFoldDB" id="A0A0A6VVZ9"/>
<evidence type="ECO:0000256" key="1">
    <source>
        <dbReference type="ARBA" id="ARBA00023015"/>
    </source>
</evidence>
<dbReference type="EMBL" id="JSUH01000001">
    <property type="protein sequence ID" value="KHD99035.1"/>
    <property type="molecule type" value="Genomic_DNA"/>
</dbReference>
<comment type="caution">
    <text evidence="5">The sequence shown here is derived from an EMBL/GenBank/DDBJ whole genome shotgun (WGS) entry which is preliminary data.</text>
</comment>
<dbReference type="Pfam" id="PF13377">
    <property type="entry name" value="Peripla_BP_3"/>
    <property type="match status" value="1"/>
</dbReference>
<dbReference type="CDD" id="cd01574">
    <property type="entry name" value="PBP1_LacI"/>
    <property type="match status" value="1"/>
</dbReference>
<dbReference type="SUPFAM" id="SSF47413">
    <property type="entry name" value="lambda repressor-like DNA-binding domains"/>
    <property type="match status" value="1"/>
</dbReference>
<keyword evidence="3" id="KW-0804">Transcription</keyword>
<evidence type="ECO:0000256" key="2">
    <source>
        <dbReference type="ARBA" id="ARBA00023125"/>
    </source>
</evidence>
<dbReference type="Gene3D" id="3.40.50.2300">
    <property type="match status" value="2"/>
</dbReference>